<protein>
    <recommendedName>
        <fullName evidence="2">Methyltransferase FkbM domain-containing protein</fullName>
    </recommendedName>
</protein>
<proteinExistence type="predicted"/>
<evidence type="ECO:0000256" key="1">
    <source>
        <dbReference type="SAM" id="MobiDB-lite"/>
    </source>
</evidence>
<evidence type="ECO:0000259" key="2">
    <source>
        <dbReference type="Pfam" id="PF05050"/>
    </source>
</evidence>
<dbReference type="InterPro" id="IPR052514">
    <property type="entry name" value="SAM-dependent_MTase"/>
</dbReference>
<comment type="caution">
    <text evidence="3">The sequence shown here is derived from an EMBL/GenBank/DDBJ whole genome shotgun (WGS) entry which is preliminary data.</text>
</comment>
<reference evidence="3 4" key="1">
    <citation type="journal article" date="2018" name="Sci. Rep.">
        <title>Raphidocelis subcapitata (=Pseudokirchneriella subcapitata) provides an insight into genome evolution and environmental adaptations in the Sphaeropleales.</title>
        <authorList>
            <person name="Suzuki S."/>
            <person name="Yamaguchi H."/>
            <person name="Nakajima N."/>
            <person name="Kawachi M."/>
        </authorList>
    </citation>
    <scope>NUCLEOTIDE SEQUENCE [LARGE SCALE GENOMIC DNA]</scope>
    <source>
        <strain evidence="3 4">NIES-35</strain>
    </source>
</reference>
<sequence length="358" mass="37879">MDALRTGSKIRLGPGARAPQRSPAQRGAAVACAAVLLLGVVWLSPRGAGGGSGSWLRTGAGRAAPIEPPPPPGAPAPATVDALPRHLRDLGLRLFGSREGLAKVLDNMAQPRDVSMTVPGGVLRMRYVQAKTDIALNHMSFESDDYRLRTLDPEGRSLVVDVGSNIGDAAVTAALRAPKSRVLAFEPAPTTYFYLCYNAWVNGVPLLAEADLANPEAAGLLAVHGAAGARSGTMTVRWSDTISINAAVGTDSQIIGDWNSAEVPAIRLKDYLADHGVERVDVFKIDCEGCEFELIPDFESWLLPKDGKVGRVTGEIHMVLLTNTPTHAGKATKEQGAEMTRILEARGCKPHASAIVNC</sequence>
<keyword evidence="4" id="KW-1185">Reference proteome</keyword>
<dbReference type="AlphaFoldDB" id="A0A2V0P8A2"/>
<accession>A0A2V0P8A2</accession>
<dbReference type="Gene3D" id="3.40.50.150">
    <property type="entry name" value="Vaccinia Virus protein VP39"/>
    <property type="match status" value="1"/>
</dbReference>
<dbReference type="Pfam" id="PF05050">
    <property type="entry name" value="Methyltransf_21"/>
    <property type="match status" value="1"/>
</dbReference>
<dbReference type="NCBIfam" id="TIGR01444">
    <property type="entry name" value="fkbM_fam"/>
    <property type="match status" value="1"/>
</dbReference>
<dbReference type="SUPFAM" id="SSF53335">
    <property type="entry name" value="S-adenosyl-L-methionine-dependent methyltransferases"/>
    <property type="match status" value="1"/>
</dbReference>
<gene>
    <name evidence="3" type="ORF">Rsub_06425</name>
</gene>
<feature type="domain" description="Methyltransferase FkbM" evidence="2">
    <location>
        <begin position="161"/>
        <end position="347"/>
    </location>
</feature>
<dbReference type="Proteomes" id="UP000247498">
    <property type="component" value="Unassembled WGS sequence"/>
</dbReference>
<dbReference type="InParanoid" id="A0A2V0P8A2"/>
<dbReference type="PANTHER" id="PTHR34203:SF15">
    <property type="entry name" value="SLL1173 PROTEIN"/>
    <property type="match status" value="1"/>
</dbReference>
<name>A0A2V0P8A2_9CHLO</name>
<evidence type="ECO:0000313" key="3">
    <source>
        <dbReference type="EMBL" id="GBF93387.1"/>
    </source>
</evidence>
<evidence type="ECO:0000313" key="4">
    <source>
        <dbReference type="Proteomes" id="UP000247498"/>
    </source>
</evidence>
<dbReference type="PANTHER" id="PTHR34203">
    <property type="entry name" value="METHYLTRANSFERASE, FKBM FAMILY PROTEIN"/>
    <property type="match status" value="1"/>
</dbReference>
<feature type="compositionally biased region" description="Pro residues" evidence="1">
    <location>
        <begin position="66"/>
        <end position="75"/>
    </location>
</feature>
<dbReference type="InterPro" id="IPR006342">
    <property type="entry name" value="FkbM_mtfrase"/>
</dbReference>
<organism evidence="3 4">
    <name type="scientific">Raphidocelis subcapitata</name>
    <dbReference type="NCBI Taxonomy" id="307507"/>
    <lineage>
        <taxon>Eukaryota</taxon>
        <taxon>Viridiplantae</taxon>
        <taxon>Chlorophyta</taxon>
        <taxon>core chlorophytes</taxon>
        <taxon>Chlorophyceae</taxon>
        <taxon>CS clade</taxon>
        <taxon>Sphaeropleales</taxon>
        <taxon>Selenastraceae</taxon>
        <taxon>Raphidocelis</taxon>
    </lineage>
</organism>
<feature type="region of interest" description="Disordered" evidence="1">
    <location>
        <begin position="1"/>
        <end position="23"/>
    </location>
</feature>
<dbReference type="InterPro" id="IPR029063">
    <property type="entry name" value="SAM-dependent_MTases_sf"/>
</dbReference>
<feature type="region of interest" description="Disordered" evidence="1">
    <location>
        <begin position="53"/>
        <end position="78"/>
    </location>
</feature>
<dbReference type="OrthoDB" id="2011785at2759"/>
<dbReference type="EMBL" id="BDRX01000040">
    <property type="protein sequence ID" value="GBF93387.1"/>
    <property type="molecule type" value="Genomic_DNA"/>
</dbReference>